<evidence type="ECO:0000313" key="2">
    <source>
        <dbReference type="Proteomes" id="UP000030710"/>
    </source>
</evidence>
<dbReference type="Proteomes" id="UP000030710">
    <property type="component" value="Unassembled WGS sequence"/>
</dbReference>
<dbReference type="AlphaFoldDB" id="U1PPU8"/>
<evidence type="ECO:0000313" key="1">
    <source>
        <dbReference type="EMBL" id="ERG94336.1"/>
    </source>
</evidence>
<gene>
    <name evidence="1" type="ORF">J07HQW2_00770</name>
</gene>
<dbReference type="HOGENOM" id="CLU_2629650_0_0_2"/>
<dbReference type="EMBL" id="KE356561">
    <property type="protein sequence ID" value="ERG94336.1"/>
    <property type="molecule type" value="Genomic_DNA"/>
</dbReference>
<protein>
    <submittedName>
        <fullName evidence="1">Uncharacterized protein</fullName>
    </submittedName>
</protein>
<reference evidence="1 2" key="1">
    <citation type="journal article" date="2013" name="PLoS ONE">
        <title>Assembly-driven community genomics of a hypersaline microbial ecosystem.</title>
        <authorList>
            <person name="Podell S."/>
            <person name="Ugalde J.A."/>
            <person name="Narasingarao P."/>
            <person name="Banfield J.F."/>
            <person name="Heidelberg K.B."/>
            <person name="Allen E.E."/>
        </authorList>
    </citation>
    <scope>NUCLEOTIDE SEQUENCE [LARGE SCALE GENOMIC DNA]</scope>
    <source>
        <strain evidence="2">J07HQW2</strain>
    </source>
</reference>
<name>U1PPU8_9EURY</name>
<proteinExistence type="predicted"/>
<organism evidence="1 2">
    <name type="scientific">Haloquadratum walsbyi J07HQW2</name>
    <dbReference type="NCBI Taxonomy" id="1238425"/>
    <lineage>
        <taxon>Archaea</taxon>
        <taxon>Methanobacteriati</taxon>
        <taxon>Methanobacteriota</taxon>
        <taxon>Stenosarchaea group</taxon>
        <taxon>Halobacteria</taxon>
        <taxon>Halobacteriales</taxon>
        <taxon>Haloferacaceae</taxon>
        <taxon>Haloquadratum</taxon>
    </lineage>
</organism>
<accession>U1PPU8</accession>
<sequence>MPQQTITQTENNNIHHESFATDINTSTIIHSLSGGLGHIMVHDADVERAALSRKDTCNICDTLEVSVQKGAWRYDYE</sequence>